<accession>A0A1F5X644</accession>
<dbReference type="InterPro" id="IPR019808">
    <property type="entry name" value="Histidine_triad_CS"/>
</dbReference>
<evidence type="ECO:0000259" key="4">
    <source>
        <dbReference type="PROSITE" id="PS51084"/>
    </source>
</evidence>
<evidence type="ECO:0000256" key="1">
    <source>
        <dbReference type="PIRSR" id="PIRSR601310-1"/>
    </source>
</evidence>
<evidence type="ECO:0000256" key="3">
    <source>
        <dbReference type="PROSITE-ProRule" id="PRU00464"/>
    </source>
</evidence>
<sequence>MDCIFCKIVNKEIPADFLFESDKLVAFADIKPKAPIHILIVTKEHIVSIKELQDASLTAEMVMAAKKLAEEKKMEGYKLAFNVGRAGGQEVDHLHLHLMGGFN</sequence>
<dbReference type="InterPro" id="IPR001310">
    <property type="entry name" value="Histidine_triad_HIT"/>
</dbReference>
<feature type="domain" description="HIT" evidence="4">
    <location>
        <begin position="4"/>
        <end position="103"/>
    </location>
</feature>
<evidence type="ECO:0000256" key="2">
    <source>
        <dbReference type="PIRSR" id="PIRSR601310-3"/>
    </source>
</evidence>
<dbReference type="InterPro" id="IPR036265">
    <property type="entry name" value="HIT-like_sf"/>
</dbReference>
<dbReference type="GO" id="GO:0003824">
    <property type="term" value="F:catalytic activity"/>
    <property type="evidence" value="ECO:0007669"/>
    <property type="project" value="InterPro"/>
</dbReference>
<feature type="short sequence motif" description="Histidine triad motif" evidence="2 3">
    <location>
        <begin position="93"/>
        <end position="97"/>
    </location>
</feature>
<dbReference type="PROSITE" id="PS51084">
    <property type="entry name" value="HIT_2"/>
    <property type="match status" value="1"/>
</dbReference>
<dbReference type="Proteomes" id="UP000178684">
    <property type="component" value="Unassembled WGS sequence"/>
</dbReference>
<dbReference type="PROSITE" id="PS00892">
    <property type="entry name" value="HIT_1"/>
    <property type="match status" value="1"/>
</dbReference>
<dbReference type="AlphaFoldDB" id="A0A1F5X644"/>
<evidence type="ECO:0000313" key="5">
    <source>
        <dbReference type="EMBL" id="OGF83031.1"/>
    </source>
</evidence>
<gene>
    <name evidence="5" type="ORF">A3B18_02455</name>
</gene>
<name>A0A1F5X644_9BACT</name>
<organism evidence="5 6">
    <name type="scientific">Candidatus Giovannonibacteria bacterium RIFCSPLOWO2_01_FULL_46_13</name>
    <dbReference type="NCBI Taxonomy" id="1798352"/>
    <lineage>
        <taxon>Bacteria</taxon>
        <taxon>Candidatus Giovannoniibacteriota</taxon>
    </lineage>
</organism>
<evidence type="ECO:0000313" key="6">
    <source>
        <dbReference type="Proteomes" id="UP000178684"/>
    </source>
</evidence>
<dbReference type="SUPFAM" id="SSF54197">
    <property type="entry name" value="HIT-like"/>
    <property type="match status" value="1"/>
</dbReference>
<protein>
    <submittedName>
        <fullName evidence="5">Histidine triad nucleotide-binding protein</fullName>
    </submittedName>
</protein>
<dbReference type="PRINTS" id="PR00332">
    <property type="entry name" value="HISTRIAD"/>
</dbReference>
<dbReference type="PANTHER" id="PTHR23089">
    <property type="entry name" value="HISTIDINE TRIAD HIT PROTEIN"/>
    <property type="match status" value="1"/>
</dbReference>
<reference evidence="5 6" key="1">
    <citation type="journal article" date="2016" name="Nat. Commun.">
        <title>Thousands of microbial genomes shed light on interconnected biogeochemical processes in an aquifer system.</title>
        <authorList>
            <person name="Anantharaman K."/>
            <person name="Brown C.T."/>
            <person name="Hug L.A."/>
            <person name="Sharon I."/>
            <person name="Castelle C.J."/>
            <person name="Probst A.J."/>
            <person name="Thomas B.C."/>
            <person name="Singh A."/>
            <person name="Wilkins M.J."/>
            <person name="Karaoz U."/>
            <person name="Brodie E.L."/>
            <person name="Williams K.H."/>
            <person name="Hubbard S.S."/>
            <person name="Banfield J.F."/>
        </authorList>
    </citation>
    <scope>NUCLEOTIDE SEQUENCE [LARGE SCALE GENOMIC DNA]</scope>
</reference>
<dbReference type="Gene3D" id="3.30.428.10">
    <property type="entry name" value="HIT-like"/>
    <property type="match status" value="1"/>
</dbReference>
<dbReference type="InterPro" id="IPR011146">
    <property type="entry name" value="HIT-like"/>
</dbReference>
<dbReference type="Pfam" id="PF11969">
    <property type="entry name" value="DcpS_C"/>
    <property type="match status" value="1"/>
</dbReference>
<dbReference type="EMBL" id="MFIE01000007">
    <property type="protein sequence ID" value="OGF83031.1"/>
    <property type="molecule type" value="Genomic_DNA"/>
</dbReference>
<comment type="caution">
    <text evidence="5">The sequence shown here is derived from an EMBL/GenBank/DDBJ whole genome shotgun (WGS) entry which is preliminary data.</text>
</comment>
<feature type="active site" description="Tele-AMP-histidine intermediate" evidence="1">
    <location>
        <position position="95"/>
    </location>
</feature>
<proteinExistence type="predicted"/>